<name>A0A9P6R827_9FUNG</name>
<comment type="caution">
    <text evidence="2">The sequence shown here is derived from an EMBL/GenBank/DDBJ whole genome shotgun (WGS) entry which is preliminary data.</text>
</comment>
<dbReference type="EMBL" id="JAAAIP010000851">
    <property type="protein sequence ID" value="KAG0312045.1"/>
    <property type="molecule type" value="Genomic_DNA"/>
</dbReference>
<feature type="compositionally biased region" description="Polar residues" evidence="1">
    <location>
        <begin position="163"/>
        <end position="192"/>
    </location>
</feature>
<feature type="compositionally biased region" description="Gly residues" evidence="1">
    <location>
        <begin position="118"/>
        <end position="127"/>
    </location>
</feature>
<reference evidence="2" key="1">
    <citation type="journal article" date="2020" name="Fungal Divers.">
        <title>Resolving the Mortierellaceae phylogeny through synthesis of multi-gene phylogenetics and phylogenomics.</title>
        <authorList>
            <person name="Vandepol N."/>
            <person name="Liber J."/>
            <person name="Desiro A."/>
            <person name="Na H."/>
            <person name="Kennedy M."/>
            <person name="Barry K."/>
            <person name="Grigoriev I.V."/>
            <person name="Miller A.N."/>
            <person name="O'Donnell K."/>
            <person name="Stajich J.E."/>
            <person name="Bonito G."/>
        </authorList>
    </citation>
    <scope>NUCLEOTIDE SEQUENCE</scope>
    <source>
        <strain evidence="2">REB-010B</strain>
    </source>
</reference>
<feature type="compositionally biased region" description="Low complexity" evidence="1">
    <location>
        <begin position="462"/>
        <end position="475"/>
    </location>
</feature>
<feature type="compositionally biased region" description="Low complexity" evidence="1">
    <location>
        <begin position="69"/>
        <end position="104"/>
    </location>
</feature>
<feature type="region of interest" description="Disordered" evidence="1">
    <location>
        <begin position="453"/>
        <end position="485"/>
    </location>
</feature>
<evidence type="ECO:0000313" key="2">
    <source>
        <dbReference type="EMBL" id="KAG0312045.1"/>
    </source>
</evidence>
<evidence type="ECO:0000313" key="3">
    <source>
        <dbReference type="Proteomes" id="UP000738325"/>
    </source>
</evidence>
<feature type="compositionally biased region" description="Polar residues" evidence="1">
    <location>
        <begin position="1"/>
        <end position="10"/>
    </location>
</feature>
<feature type="compositionally biased region" description="Polar residues" evidence="1">
    <location>
        <begin position="241"/>
        <end position="278"/>
    </location>
</feature>
<evidence type="ECO:0000256" key="1">
    <source>
        <dbReference type="SAM" id="MobiDB-lite"/>
    </source>
</evidence>
<organism evidence="2 3">
    <name type="scientific">Dissophora globulifera</name>
    <dbReference type="NCBI Taxonomy" id="979702"/>
    <lineage>
        <taxon>Eukaryota</taxon>
        <taxon>Fungi</taxon>
        <taxon>Fungi incertae sedis</taxon>
        <taxon>Mucoromycota</taxon>
        <taxon>Mortierellomycotina</taxon>
        <taxon>Mortierellomycetes</taxon>
        <taxon>Mortierellales</taxon>
        <taxon>Mortierellaceae</taxon>
        <taxon>Dissophora</taxon>
    </lineage>
</organism>
<accession>A0A9P6R827</accession>
<feature type="compositionally biased region" description="Low complexity" evidence="1">
    <location>
        <begin position="22"/>
        <end position="34"/>
    </location>
</feature>
<feature type="region of interest" description="Disordered" evidence="1">
    <location>
        <begin position="1"/>
        <end position="39"/>
    </location>
</feature>
<feature type="region of interest" description="Disordered" evidence="1">
    <location>
        <begin position="54"/>
        <end position="131"/>
    </location>
</feature>
<proteinExistence type="predicted"/>
<sequence length="744" mass="75159">MSRKGASSSKFGHLFGDTIDASSTSSGQSRLSSSGDLYKDPLAAFIPPITTTTRSSGATAVKATLSPPSSFSTSVLATASTSSTSSSARNSPPGSGSNSRSSSRLQHHALFSSLTTDAGGGSGGGGSSIFDTVPSLASSTLSAAKRDLLFGEGSSSSSSSSSARRTSTPPLSKTNSSAVGSVTSPQSLRASTPPSSPPPLGGVRVVTSSVLDAGASPLEFPLGVDVSSSSINGKKEVDAQSVKSPLSTSTAPLTRTNSQASTISHESVRSSRSIQSQDTTNATPVAAPTTAIATVNDDAKSIASKTGSASTSSAAASITSVRSAPVKRASVVDQHTFKPTIVAPVATAPIIADPILNPLSDGFQPSLRTSAVASPSPSSLSIDTFQSITRTSSPAVTTNMTTMPPPPVSRGGFARDQDDLSPITRSNAPINVAILDDAAEAFAKDLMFTSGPSDAFSDRAATRTRTSRSSSFLDSGYSRAQQQAHSSSGATASAIATASAAAAIASMTTSHTGGGGSHATGLYPSGSHSSGFSLGEDVADSSNPWMNTLAESMESTHMDYTQPDVSSSSRNMAMGSAAVTSASTTTTSNGSSKTTLTTTATTRPVARMTIPTLDEDVGGFDDMFASLRSSSNHISTGSSSSSNMIRNAAAPSLPFTSAIRASLESSSQAAAVAGTANISSLAAPSSSNWNVLDAVEAAVHDPDFLGPSALVNQSSAKVLEIMQMPKDALDKDMSAQEVFDNPWE</sequence>
<dbReference type="AlphaFoldDB" id="A0A9P6R827"/>
<feature type="region of interest" description="Disordered" evidence="1">
    <location>
        <begin position="235"/>
        <end position="285"/>
    </location>
</feature>
<gene>
    <name evidence="2" type="ORF">BGZ99_009766</name>
</gene>
<feature type="region of interest" description="Disordered" evidence="1">
    <location>
        <begin position="150"/>
        <end position="204"/>
    </location>
</feature>
<dbReference type="Proteomes" id="UP000738325">
    <property type="component" value="Unassembled WGS sequence"/>
</dbReference>
<protein>
    <submittedName>
        <fullName evidence="2">Uncharacterized protein</fullName>
    </submittedName>
</protein>
<dbReference type="OrthoDB" id="2437428at2759"/>
<keyword evidence="3" id="KW-1185">Reference proteome</keyword>